<proteinExistence type="inferred from homology"/>
<dbReference type="EC" id="5.6.2.4" evidence="9"/>
<dbReference type="InterPro" id="IPR014016">
    <property type="entry name" value="UvrD-like_ATP-bd"/>
</dbReference>
<evidence type="ECO:0000256" key="6">
    <source>
        <dbReference type="ARBA" id="ARBA00023125"/>
    </source>
</evidence>
<sequence length="731" mass="85446">MSTSLLLKELNTAQLKAVTNLQNALYVLAGAGTGKTKTLTTKIAYLITEKNIPSKNILAVTFTNDAAIEMKNRLYKFLSYSLLKDLTLGTFHVLGNQILKQNINKLNLQLNNHFMIADEYESKNIIQEILKKMNINKNLYSLSFLKKNISYLKNQRIKTKISNKYYPPSNLTNKKIDIQIEKIAELYQFYLQQNNLCDFDDLLIYTYQLLTNDSIAAIYQKKFDYLLVDEFQDIDLIQYYIIKTIAQKKNIFVVGDPNQSIYKFRGSDIICSQLLQQDFNASLNYLTQNYRSSALILAKANSLIRHNYSDDNQNFYKALKAVNTWNGEMIYQQFKDAETEANFVTQQIISLVNNNKSDYNEIAVLYRFNYLENEIENHLIMKQIPYNIQNNFSFYQKKEIRDFIAYLKIILFPQQDLVLKRILNVPKRGIGNKSIKKLEHIATMKNISLWEAINYLPKKTKKEYNLKTKLDNFKNIFTIINNKIHNNIINLTNIVNYIDNIIGYSQKISLNKTQKLDNNQNCINEQQTENIIRLQNILNKSETILKGTFFEKLRLVIDNIVLSNENNNFHLHKKVTLSSIHKAKGLEFVTVFLVGFEDLQNYQEHNYILDNYSLEEERRLAYVAITRAKQNLYISSVQKRFLFGKELLLKPSIFIKEMNLFPHCQKNYLDNKTQKKFYLPKKTFKTGHKIMHKHFGKGIIIAISNPIATVLFQKPHGLKKILITYLSSLNK</sequence>
<evidence type="ECO:0000256" key="4">
    <source>
        <dbReference type="ARBA" id="ARBA00022806"/>
    </source>
</evidence>
<feature type="domain" description="UvrD-like helicase ATP-binding" evidence="12">
    <location>
        <begin position="8"/>
        <end position="293"/>
    </location>
</feature>
<dbReference type="PROSITE" id="PS51217">
    <property type="entry name" value="UVRD_HELICASE_CTER"/>
    <property type="match status" value="1"/>
</dbReference>
<evidence type="ECO:0000256" key="2">
    <source>
        <dbReference type="ARBA" id="ARBA00022741"/>
    </source>
</evidence>
<evidence type="ECO:0000256" key="9">
    <source>
        <dbReference type="ARBA" id="ARBA00034808"/>
    </source>
</evidence>
<dbReference type="EMBL" id="JAOSID010000001">
    <property type="protein sequence ID" value="MDO8167937.1"/>
    <property type="molecule type" value="Genomic_DNA"/>
</dbReference>
<keyword evidence="7" id="KW-0413">Isomerase</keyword>
<keyword evidence="3 11" id="KW-0378">Hydrolase</keyword>
<dbReference type="GO" id="GO:0004386">
    <property type="term" value="F:helicase activity"/>
    <property type="evidence" value="ECO:0007669"/>
    <property type="project" value="UniProtKB-KW"/>
</dbReference>
<evidence type="ECO:0000256" key="3">
    <source>
        <dbReference type="ARBA" id="ARBA00022801"/>
    </source>
</evidence>
<accession>A0ABT9DCU7</accession>
<evidence type="ECO:0000256" key="11">
    <source>
        <dbReference type="PROSITE-ProRule" id="PRU00560"/>
    </source>
</evidence>
<evidence type="ECO:0000256" key="7">
    <source>
        <dbReference type="ARBA" id="ARBA00023235"/>
    </source>
</evidence>
<feature type="binding site" evidence="11">
    <location>
        <begin position="29"/>
        <end position="36"/>
    </location>
    <ligand>
        <name>ATP</name>
        <dbReference type="ChEBI" id="CHEBI:30616"/>
    </ligand>
</feature>
<dbReference type="PROSITE" id="PS51198">
    <property type="entry name" value="UVRD_HELICASE_ATP_BIND"/>
    <property type="match status" value="1"/>
</dbReference>
<comment type="catalytic activity">
    <reaction evidence="10">
        <text>ATP + H2O = ADP + phosphate + H(+)</text>
        <dbReference type="Rhea" id="RHEA:13065"/>
        <dbReference type="ChEBI" id="CHEBI:15377"/>
        <dbReference type="ChEBI" id="CHEBI:15378"/>
        <dbReference type="ChEBI" id="CHEBI:30616"/>
        <dbReference type="ChEBI" id="CHEBI:43474"/>
        <dbReference type="ChEBI" id="CHEBI:456216"/>
        <dbReference type="EC" id="5.6.2.4"/>
    </reaction>
</comment>
<keyword evidence="2 11" id="KW-0547">Nucleotide-binding</keyword>
<dbReference type="InterPro" id="IPR013986">
    <property type="entry name" value="DExx_box_DNA_helicase_dom_sf"/>
</dbReference>
<evidence type="ECO:0000256" key="5">
    <source>
        <dbReference type="ARBA" id="ARBA00022840"/>
    </source>
</evidence>
<evidence type="ECO:0000259" key="13">
    <source>
        <dbReference type="PROSITE" id="PS51217"/>
    </source>
</evidence>
<dbReference type="InterPro" id="IPR014017">
    <property type="entry name" value="DNA_helicase_UvrD-like_C"/>
</dbReference>
<dbReference type="Gene3D" id="1.10.10.160">
    <property type="match status" value="1"/>
</dbReference>
<dbReference type="Gene3D" id="3.40.50.300">
    <property type="entry name" value="P-loop containing nucleotide triphosphate hydrolases"/>
    <property type="match status" value="2"/>
</dbReference>
<dbReference type="SUPFAM" id="SSF52540">
    <property type="entry name" value="P-loop containing nucleoside triphosphate hydrolases"/>
    <property type="match status" value="1"/>
</dbReference>
<gene>
    <name evidence="14" type="ORF">OC680_00365</name>
</gene>
<evidence type="ECO:0000256" key="10">
    <source>
        <dbReference type="ARBA" id="ARBA00048988"/>
    </source>
</evidence>
<protein>
    <recommendedName>
        <fullName evidence="9">DNA 3'-5' helicase</fullName>
        <ecNumber evidence="9">5.6.2.4</ecNumber>
    </recommendedName>
</protein>
<dbReference type="RefSeq" id="WP_304515139.1">
    <property type="nucleotide sequence ID" value="NZ_JAOSID010000001.1"/>
</dbReference>
<dbReference type="Pfam" id="PF00580">
    <property type="entry name" value="UvrD-helicase"/>
    <property type="match status" value="1"/>
</dbReference>
<evidence type="ECO:0000313" key="14">
    <source>
        <dbReference type="EMBL" id="MDO8167937.1"/>
    </source>
</evidence>
<reference evidence="14 15" key="1">
    <citation type="journal article" date="2023" name="Int. J. Syst. Evol. Microbiol.">
        <title>The observation of taxonomic boundaries for the 16SrII and 16SrXXV phytoplasmas using genome-based delimitation.</title>
        <authorList>
            <person name="Rodrigues Jardim B."/>
            <person name="Tran-Nguyen L.T.T."/>
            <person name="Gambley C."/>
            <person name="Al-Sadi A.M."/>
            <person name="Al-Subhi A.M."/>
            <person name="Foissac X."/>
            <person name="Salar P."/>
            <person name="Cai H."/>
            <person name="Yang J.Y."/>
            <person name="Davis R."/>
            <person name="Jones L."/>
            <person name="Rodoni B."/>
            <person name="Constable F.E."/>
        </authorList>
    </citation>
    <scope>NUCLEOTIDE SEQUENCE [LARGE SCALE GENOMIC DNA]</scope>
    <source>
        <strain evidence="14">BAWM-155c</strain>
    </source>
</reference>
<name>A0ABT9DCU7_9MOLU</name>
<dbReference type="PANTHER" id="PTHR11070:SF2">
    <property type="entry name" value="ATP-DEPENDENT DNA HELICASE SRS2"/>
    <property type="match status" value="1"/>
</dbReference>
<organism evidence="14 15">
    <name type="scientific">Candidatus Phytoplasma melaleucae</name>
    <dbReference type="NCBI Taxonomy" id="2982630"/>
    <lineage>
        <taxon>Bacteria</taxon>
        <taxon>Bacillati</taxon>
        <taxon>Mycoplasmatota</taxon>
        <taxon>Mollicutes</taxon>
        <taxon>Acholeplasmatales</taxon>
        <taxon>Acholeplasmataceae</taxon>
        <taxon>Candidatus Phytoplasma</taxon>
    </lineage>
</organism>
<comment type="caution">
    <text evidence="14">The sequence shown here is derived from an EMBL/GenBank/DDBJ whole genome shotgun (WGS) entry which is preliminary data.</text>
</comment>
<comment type="catalytic activity">
    <reaction evidence="8">
        <text>Couples ATP hydrolysis with the unwinding of duplex DNA by translocating in the 3'-5' direction.</text>
        <dbReference type="EC" id="5.6.2.4"/>
    </reaction>
</comment>
<keyword evidence="4 11" id="KW-0347">Helicase</keyword>
<dbReference type="Pfam" id="PF13361">
    <property type="entry name" value="UvrD_C"/>
    <property type="match status" value="1"/>
</dbReference>
<dbReference type="PANTHER" id="PTHR11070">
    <property type="entry name" value="UVRD / RECB / PCRA DNA HELICASE FAMILY MEMBER"/>
    <property type="match status" value="1"/>
</dbReference>
<evidence type="ECO:0000256" key="8">
    <source>
        <dbReference type="ARBA" id="ARBA00034617"/>
    </source>
</evidence>
<evidence type="ECO:0000259" key="12">
    <source>
        <dbReference type="PROSITE" id="PS51198"/>
    </source>
</evidence>
<keyword evidence="5 11" id="KW-0067">ATP-binding</keyword>
<dbReference type="InterPro" id="IPR000212">
    <property type="entry name" value="DNA_helicase_UvrD/REP"/>
</dbReference>
<evidence type="ECO:0000256" key="1">
    <source>
        <dbReference type="ARBA" id="ARBA00009922"/>
    </source>
</evidence>
<feature type="domain" description="UvrD-like helicase C-terminal" evidence="13">
    <location>
        <begin position="294"/>
        <end position="585"/>
    </location>
</feature>
<comment type="similarity">
    <text evidence="1">Belongs to the helicase family. UvrD subfamily.</text>
</comment>
<dbReference type="InterPro" id="IPR027417">
    <property type="entry name" value="P-loop_NTPase"/>
</dbReference>
<evidence type="ECO:0000313" key="15">
    <source>
        <dbReference type="Proteomes" id="UP001172036"/>
    </source>
</evidence>
<dbReference type="CDD" id="cd17932">
    <property type="entry name" value="DEXQc_UvrD"/>
    <property type="match status" value="1"/>
</dbReference>
<keyword evidence="15" id="KW-1185">Reference proteome</keyword>
<dbReference type="Gene3D" id="1.10.486.10">
    <property type="entry name" value="PCRA, domain 4"/>
    <property type="match status" value="1"/>
</dbReference>
<keyword evidence="6" id="KW-0238">DNA-binding</keyword>
<dbReference type="Proteomes" id="UP001172036">
    <property type="component" value="Unassembled WGS sequence"/>
</dbReference>